<dbReference type="InterPro" id="IPR003018">
    <property type="entry name" value="GAF"/>
</dbReference>
<dbReference type="PIRSF" id="PIRSF036625">
    <property type="entry name" value="GAF_ANTAR"/>
    <property type="match status" value="1"/>
</dbReference>
<evidence type="ECO:0000256" key="1">
    <source>
        <dbReference type="ARBA" id="ARBA00023015"/>
    </source>
</evidence>
<dbReference type="InterPro" id="IPR012074">
    <property type="entry name" value="GAF_ANTAR"/>
</dbReference>
<keyword evidence="5" id="KW-1185">Reference proteome</keyword>
<organism evidence="4 5">
    <name type="scientific">Pseudokineococcus lusitanus</name>
    <dbReference type="NCBI Taxonomy" id="763993"/>
    <lineage>
        <taxon>Bacteria</taxon>
        <taxon>Bacillati</taxon>
        <taxon>Actinomycetota</taxon>
        <taxon>Actinomycetes</taxon>
        <taxon>Kineosporiales</taxon>
        <taxon>Kineosporiaceae</taxon>
        <taxon>Pseudokineococcus</taxon>
    </lineage>
</organism>
<evidence type="ECO:0000259" key="3">
    <source>
        <dbReference type="PROSITE" id="PS50921"/>
    </source>
</evidence>
<dbReference type="InterPro" id="IPR036388">
    <property type="entry name" value="WH-like_DNA-bd_sf"/>
</dbReference>
<dbReference type="Gene3D" id="1.10.10.10">
    <property type="entry name" value="Winged helix-like DNA-binding domain superfamily/Winged helix DNA-binding domain"/>
    <property type="match status" value="1"/>
</dbReference>
<dbReference type="RefSeq" id="WP_241967029.1">
    <property type="nucleotide sequence ID" value="NZ_RJKN01000002.1"/>
</dbReference>
<dbReference type="SUPFAM" id="SSF55781">
    <property type="entry name" value="GAF domain-like"/>
    <property type="match status" value="1"/>
</dbReference>
<evidence type="ECO:0000256" key="2">
    <source>
        <dbReference type="ARBA" id="ARBA00023163"/>
    </source>
</evidence>
<gene>
    <name evidence="4" type="ORF">EDC03_0903</name>
</gene>
<dbReference type="EMBL" id="RJKN01000002">
    <property type="protein sequence ID" value="ROP44773.1"/>
    <property type="molecule type" value="Genomic_DNA"/>
</dbReference>
<feature type="domain" description="ANTAR" evidence="3">
    <location>
        <begin position="185"/>
        <end position="246"/>
    </location>
</feature>
<accession>A0A3N1HQI1</accession>
<proteinExistence type="predicted"/>
<dbReference type="SMART" id="SM00065">
    <property type="entry name" value="GAF"/>
    <property type="match status" value="1"/>
</dbReference>
<dbReference type="PROSITE" id="PS50921">
    <property type="entry name" value="ANTAR"/>
    <property type="match status" value="1"/>
</dbReference>
<dbReference type="Proteomes" id="UP000276232">
    <property type="component" value="Unassembled WGS sequence"/>
</dbReference>
<dbReference type="AlphaFoldDB" id="A0A3N1HQI1"/>
<dbReference type="Pfam" id="PF03861">
    <property type="entry name" value="ANTAR"/>
    <property type="match status" value="1"/>
</dbReference>
<keyword evidence="2" id="KW-0804">Transcription</keyword>
<evidence type="ECO:0000313" key="4">
    <source>
        <dbReference type="EMBL" id="ROP44773.1"/>
    </source>
</evidence>
<name>A0A3N1HQI1_9ACTN</name>
<evidence type="ECO:0000313" key="5">
    <source>
        <dbReference type="Proteomes" id="UP000276232"/>
    </source>
</evidence>
<dbReference type="Pfam" id="PF13185">
    <property type="entry name" value="GAF_2"/>
    <property type="match status" value="1"/>
</dbReference>
<sequence length="273" mass="29235">MTATDETGPPDHDRKGTTMNAQQRLAEVFVELADTLVDDFDVTDFLTTLTERCVELLGADAAGLMLADERGSLQLVASTTERARLLEVFELQTDEGPCLDCFASGEALTNVDLEESARRWPRFTEAAEATGFGNTHALPLRLRGRVIGALNLFTDRRRPLDDHDVVVGQAMADVATIGLLQERSLREQTVLSEQLQAALHSRIAVEQAKGVLAARSGVSVGDAFTAMRRYARGHGLALAAVSADVIDGTLAADVVMAPAAPAAPGARAADRRR</sequence>
<reference evidence="4 5" key="1">
    <citation type="journal article" date="2015" name="Stand. Genomic Sci.">
        <title>Genomic Encyclopedia of Bacterial and Archaeal Type Strains, Phase III: the genomes of soil and plant-associated and newly described type strains.</title>
        <authorList>
            <person name="Whitman W.B."/>
            <person name="Woyke T."/>
            <person name="Klenk H.P."/>
            <person name="Zhou Y."/>
            <person name="Lilburn T.G."/>
            <person name="Beck B.J."/>
            <person name="De Vos P."/>
            <person name="Vandamme P."/>
            <person name="Eisen J.A."/>
            <person name="Garrity G."/>
            <person name="Hugenholtz P."/>
            <person name="Kyrpides N.C."/>
        </authorList>
    </citation>
    <scope>NUCLEOTIDE SEQUENCE [LARGE SCALE GENOMIC DNA]</scope>
    <source>
        <strain evidence="4 5">CECT 7306</strain>
    </source>
</reference>
<dbReference type="InParanoid" id="A0A3N1HQI1"/>
<protein>
    <submittedName>
        <fullName evidence="4">ANTAR domain-containing protein</fullName>
    </submittedName>
</protein>
<dbReference type="InterPro" id="IPR005561">
    <property type="entry name" value="ANTAR"/>
</dbReference>
<dbReference type="InterPro" id="IPR029016">
    <property type="entry name" value="GAF-like_dom_sf"/>
</dbReference>
<keyword evidence="1" id="KW-0805">Transcription regulation</keyword>
<dbReference type="GO" id="GO:0003723">
    <property type="term" value="F:RNA binding"/>
    <property type="evidence" value="ECO:0007669"/>
    <property type="project" value="InterPro"/>
</dbReference>
<comment type="caution">
    <text evidence="4">The sequence shown here is derived from an EMBL/GenBank/DDBJ whole genome shotgun (WGS) entry which is preliminary data.</text>
</comment>
<dbReference type="SMART" id="SM01012">
    <property type="entry name" value="ANTAR"/>
    <property type="match status" value="1"/>
</dbReference>
<dbReference type="Gene3D" id="3.30.450.40">
    <property type="match status" value="1"/>
</dbReference>